<proteinExistence type="predicted"/>
<sequence length="411" mass="44205">MSDEIELISDGTGVAVLGHPGAVERFLTAHGLYAESRTLALPGAALGAASDVLTLGATVAENSGRWVKMTKESARLLAEHTPMKGSTPGTFRGVIRNDNGITDLLEFFRPGSPFANPAMLAGIGGVMAQLAMQQSMAEITDYLEAIDKKVDDVLRAQKDAVLADMIGVDLMIDEAMAIRDEVGGVSEVTWSKIQDSAGTIARTQAYALRRLDGLVEKLAETTKVGDLARIARDVETEGQEWLAVLAHCCRLADGLAVLELDRVLDALPEELDRHRLALRTARRRRLDLIDQTLDRLAGRMAEAADRANQRVLLHPGSAPAVVESGERVRGELAAFRDGLGLSGEWESLAARRWLDAAGDVRDRALETGAEGLGVARRIGVETLGRTRAVTGGIAERARRRRGPTEDERPVG</sequence>
<evidence type="ECO:0000256" key="1">
    <source>
        <dbReference type="SAM" id="MobiDB-lite"/>
    </source>
</evidence>
<keyword evidence="3" id="KW-1185">Reference proteome</keyword>
<dbReference type="AlphaFoldDB" id="A0A7X6KUN1"/>
<organism evidence="2 3">
    <name type="scientific">Cellulomonas denverensis</name>
    <dbReference type="NCBI Taxonomy" id="264297"/>
    <lineage>
        <taxon>Bacteria</taxon>
        <taxon>Bacillati</taxon>
        <taxon>Actinomycetota</taxon>
        <taxon>Actinomycetes</taxon>
        <taxon>Micrococcales</taxon>
        <taxon>Cellulomonadaceae</taxon>
        <taxon>Cellulomonas</taxon>
    </lineage>
</organism>
<evidence type="ECO:0000313" key="2">
    <source>
        <dbReference type="EMBL" id="NKY22626.1"/>
    </source>
</evidence>
<feature type="region of interest" description="Disordered" evidence="1">
    <location>
        <begin position="391"/>
        <end position="411"/>
    </location>
</feature>
<gene>
    <name evidence="2" type="ORF">HGA03_08095</name>
</gene>
<protein>
    <submittedName>
        <fullName evidence="2">Uncharacterized protein</fullName>
    </submittedName>
</protein>
<reference evidence="2 3" key="1">
    <citation type="submission" date="2020-04" db="EMBL/GenBank/DDBJ databases">
        <title>MicrobeNet Type strains.</title>
        <authorList>
            <person name="Nicholson A.C."/>
        </authorList>
    </citation>
    <scope>NUCLEOTIDE SEQUENCE [LARGE SCALE GENOMIC DNA]</scope>
    <source>
        <strain evidence="2 3">ATCC BAA-788</strain>
    </source>
</reference>
<comment type="caution">
    <text evidence="2">The sequence shown here is derived from an EMBL/GenBank/DDBJ whole genome shotgun (WGS) entry which is preliminary data.</text>
</comment>
<accession>A0A7X6KUN1</accession>
<evidence type="ECO:0000313" key="3">
    <source>
        <dbReference type="Proteomes" id="UP000581206"/>
    </source>
</evidence>
<dbReference type="EMBL" id="JAAXOX010000003">
    <property type="protein sequence ID" value="NKY22626.1"/>
    <property type="molecule type" value="Genomic_DNA"/>
</dbReference>
<dbReference type="RefSeq" id="WP_168629746.1">
    <property type="nucleotide sequence ID" value="NZ_BONL01000004.1"/>
</dbReference>
<dbReference type="Proteomes" id="UP000581206">
    <property type="component" value="Unassembled WGS sequence"/>
</dbReference>
<name>A0A7X6KUN1_9CELL</name>
<feature type="compositionally biased region" description="Basic and acidic residues" evidence="1">
    <location>
        <begin position="402"/>
        <end position="411"/>
    </location>
</feature>